<dbReference type="PANTHER" id="PTHR16161">
    <property type="entry name" value="TRANSCRIPTIONAL PROTEIN SWT1"/>
    <property type="match status" value="1"/>
</dbReference>
<accession>A0A8H2PLZ3</accession>
<protein>
    <recommendedName>
        <fullName evidence="1">PIN domain-containing protein</fullName>
    </recommendedName>
</protein>
<dbReference type="Gene3D" id="3.40.50.1010">
    <property type="entry name" value="5'-nuclease"/>
    <property type="match status" value="1"/>
</dbReference>
<feature type="domain" description="PIN" evidence="1">
    <location>
        <begin position="563"/>
        <end position="676"/>
    </location>
</feature>
<dbReference type="Pfam" id="PF13638">
    <property type="entry name" value="PIN_4"/>
    <property type="match status" value="1"/>
</dbReference>
<reference evidence="2 3" key="1">
    <citation type="submission" date="2019-05" db="EMBL/GenBank/DDBJ databases">
        <title>Colwellia ponticola sp. nov., isolated from seawater.</title>
        <authorList>
            <person name="Yoon J.-H."/>
        </authorList>
    </citation>
    <scope>NUCLEOTIDE SEQUENCE [LARGE SCALE GENOMIC DNA]</scope>
    <source>
        <strain evidence="2 3">OISW-25</strain>
    </source>
</reference>
<dbReference type="InterPro" id="IPR052626">
    <property type="entry name" value="SWT1_Regulator"/>
</dbReference>
<dbReference type="RefSeq" id="WP_138622307.1">
    <property type="nucleotide sequence ID" value="NZ_SZVP01000006.1"/>
</dbReference>
<organism evidence="2 3">
    <name type="scientific">Colwellia ponticola</name>
    <dbReference type="NCBI Taxonomy" id="2304625"/>
    <lineage>
        <taxon>Bacteria</taxon>
        <taxon>Pseudomonadati</taxon>
        <taxon>Pseudomonadota</taxon>
        <taxon>Gammaproteobacteria</taxon>
        <taxon>Alteromonadales</taxon>
        <taxon>Colwelliaceae</taxon>
        <taxon>Colwellia</taxon>
    </lineage>
</organism>
<dbReference type="SUPFAM" id="SSF88723">
    <property type="entry name" value="PIN domain-like"/>
    <property type="match status" value="1"/>
</dbReference>
<dbReference type="SMART" id="SM00670">
    <property type="entry name" value="PINc"/>
    <property type="match status" value="1"/>
</dbReference>
<comment type="caution">
    <text evidence="2">The sequence shown here is derived from an EMBL/GenBank/DDBJ whole genome shotgun (WGS) entry which is preliminary data.</text>
</comment>
<sequence length="706" mass="80090">MIYEHNVKIDIPVFKIDSKVAYQTVRRPTVFEKSILQLFAKHSEQLGAYSLENIAKQLKVNSVFFVEALRYLSDFKAVEFLDTHTISDGAALKCNDILITTDGRNFLAENALPSKSKNTTETTYYHPLSGALIGKNQIKIDSYPDVKCLPSEGMRVTLSVVEPLVDDKIYLDWQKKPNERVKSIESVFSGELRDRKTFKIDINHNGNMTILSNDNDFSGWLEAAEAEYLWQFLVSPIFSTNYNNQPFKIDWAQVHAVAAVDKVNDLIVKQKPHYLFSLVDRIKTDVATVILAPSQEISLVDKILTINECPLEFDGGVEALIISESKEGSELKTGLSEVSYRGQPREIDLALLVQSDKKVNEFEQFLLTNDDINIVIFSAVIDPEQAVERLPSSYMPKVVEYYEKMKKLVHNLPPHSFKSKVKLLRSKEEVTNYAQLFNDQEIPLDNLTPECAISLIDRAIIKSDPVSSLSISKTLAELADIYVSLKNKTGQDLLSLNNYDLLKLNVAHYKFLHNLCDHVNVLHGILCSSIFNNSNLAILKDKVAKALAHFAAHYKDPQKINKRIIVIDTNCLMHNLPLLDKIKPSDQLIMPVTVLRELEGLKEDKNEGGWTDKAKRARAAINRLNEWKNYEPSHIELVEKMDRASLDSPDMHILSVAVYYRLCSSLLLTDDKNLRNMANAEGIVNKSTQEYLASSSNKKSKKRNWK</sequence>
<dbReference type="InterPro" id="IPR029060">
    <property type="entry name" value="PIN-like_dom_sf"/>
</dbReference>
<gene>
    <name evidence="2" type="ORF">FCS21_08260</name>
</gene>
<evidence type="ECO:0000259" key="1">
    <source>
        <dbReference type="SMART" id="SM00670"/>
    </source>
</evidence>
<keyword evidence="3" id="KW-1185">Reference proteome</keyword>
<dbReference type="InterPro" id="IPR002716">
    <property type="entry name" value="PIN_dom"/>
</dbReference>
<dbReference type="AlphaFoldDB" id="A0A8H2PLZ3"/>
<dbReference type="OrthoDB" id="9155983at2"/>
<evidence type="ECO:0000313" key="2">
    <source>
        <dbReference type="EMBL" id="TMM45379.1"/>
    </source>
</evidence>
<evidence type="ECO:0000313" key="3">
    <source>
        <dbReference type="Proteomes" id="UP000307702"/>
    </source>
</evidence>
<dbReference type="PANTHER" id="PTHR16161:SF0">
    <property type="entry name" value="TRANSCRIPTIONAL PROTEIN SWT1"/>
    <property type="match status" value="1"/>
</dbReference>
<dbReference type="Proteomes" id="UP000307702">
    <property type="component" value="Unassembled WGS sequence"/>
</dbReference>
<name>A0A8H2PLZ3_9GAMM</name>
<dbReference type="EMBL" id="SZVP01000006">
    <property type="protein sequence ID" value="TMM45379.1"/>
    <property type="molecule type" value="Genomic_DNA"/>
</dbReference>
<proteinExistence type="predicted"/>